<feature type="transmembrane region" description="Helical" evidence="6">
    <location>
        <begin position="464"/>
        <end position="487"/>
    </location>
</feature>
<evidence type="ECO:0000256" key="1">
    <source>
        <dbReference type="ARBA" id="ARBA00004651"/>
    </source>
</evidence>
<comment type="caution">
    <text evidence="8">The sequence shown here is derived from an EMBL/GenBank/DDBJ whole genome shotgun (WGS) entry which is preliminary data.</text>
</comment>
<feature type="transmembrane region" description="Helical" evidence="6">
    <location>
        <begin position="12"/>
        <end position="39"/>
    </location>
</feature>
<keyword evidence="4 6" id="KW-1133">Transmembrane helix</keyword>
<dbReference type="InterPro" id="IPR052159">
    <property type="entry name" value="Competence_DNA_uptake"/>
</dbReference>
<dbReference type="NCBIfam" id="TIGR00360">
    <property type="entry name" value="ComEC_N-term"/>
    <property type="match status" value="1"/>
</dbReference>
<protein>
    <submittedName>
        <fullName evidence="8">ComEC/Rec2 family competence protein</fullName>
    </submittedName>
</protein>
<feature type="transmembrane region" description="Helical" evidence="6">
    <location>
        <begin position="291"/>
        <end position="319"/>
    </location>
</feature>
<feature type="transmembrane region" description="Helical" evidence="6">
    <location>
        <begin position="393"/>
        <end position="415"/>
    </location>
</feature>
<reference evidence="8 9" key="1">
    <citation type="submission" date="2023-05" db="EMBL/GenBank/DDBJ databases">
        <title>Metabolic capabilities are highly conserved among human nasal-associated Corynebacterium species in pangenomic analyses.</title>
        <authorList>
            <person name="Tran T.H."/>
            <person name="Roberts A.Q."/>
            <person name="Escapa I.F."/>
            <person name="Gao W."/>
            <person name="Conlan S."/>
            <person name="Kong H."/>
            <person name="Segre J.A."/>
            <person name="Kelly M.S."/>
            <person name="Lemon K.P."/>
        </authorList>
    </citation>
    <scope>NUCLEOTIDE SEQUENCE [LARGE SCALE GENOMIC DNA]</scope>
    <source>
        <strain evidence="8 9">KPL2811</strain>
    </source>
</reference>
<feature type="transmembrane region" description="Helical" evidence="6">
    <location>
        <begin position="264"/>
        <end position="284"/>
    </location>
</feature>
<keyword evidence="9" id="KW-1185">Reference proteome</keyword>
<keyword evidence="2" id="KW-1003">Cell membrane</keyword>
<dbReference type="PANTHER" id="PTHR30619">
    <property type="entry name" value="DNA INTERNALIZATION/COMPETENCE PROTEIN COMEC/REC2"/>
    <property type="match status" value="1"/>
</dbReference>
<evidence type="ECO:0000313" key="8">
    <source>
        <dbReference type="EMBL" id="MDK4300973.1"/>
    </source>
</evidence>
<keyword evidence="3 6" id="KW-0812">Transmembrane</keyword>
<evidence type="ECO:0000256" key="5">
    <source>
        <dbReference type="ARBA" id="ARBA00023136"/>
    </source>
</evidence>
<comment type="subcellular location">
    <subcellularLocation>
        <location evidence="1">Cell membrane</location>
        <topology evidence="1">Multi-pass membrane protein</topology>
    </subcellularLocation>
</comment>
<evidence type="ECO:0000313" key="9">
    <source>
        <dbReference type="Proteomes" id="UP001243856"/>
    </source>
</evidence>
<sequence>MHDLRLLPTALTSWAAVLLVIVTGSPGWAVALVVAVGVICASTGYWQHCLLVVAGAGAALFLAAIRQHRAAGFAYPEQLSATVAGRGKPLDFGGYYFPIDVDGLAPNLALFAQQPTVQKTPAQQPTAEHTTAEHAPELADLAPGSRILVDATYQESDRPGLAPVVVRGEIAQVQPPTGLSQFADYVAHSLHGAAHQFLGENTASLIPGMVLGDTSAQTDTQRQMYIDTGLTHLTAVSGLHVATIVAAAVILARAARLGPVGQSGVAVLVMGLYVTVVGPAPSVLRASITGLVGVAAILHSTRMPPLHALCIAVIVLLLLDSDMAVNFGFALSVAATAGIIALVPLLYRPLSRIRLPDVVIRALAVSIAADILTMPLVSLMAGRVSLVSVLANVAVTPVVSFALLLGLAATLLAALPLPVPVEAVALKLAEPAAWWIYRVASWAQNLPLATIEITPWAAIVGYGWIIAALLAGFVRTTIAALLAAMLLSGWLQRLPPQADIEDANVLVVDTLAEITDYSGQIAPQTIPPGTEAIVVADPSGQPAERPTATPAGIPIVFPHRDGPVTIYVDGRQHAESGRF</sequence>
<keyword evidence="5 6" id="KW-0472">Membrane</keyword>
<dbReference type="PANTHER" id="PTHR30619:SF7">
    <property type="entry name" value="BETA-LACTAMASE DOMAIN PROTEIN"/>
    <property type="match status" value="1"/>
</dbReference>
<evidence type="ECO:0000256" key="2">
    <source>
        <dbReference type="ARBA" id="ARBA00022475"/>
    </source>
</evidence>
<feature type="transmembrane region" description="Helical" evidence="6">
    <location>
        <begin position="45"/>
        <end position="65"/>
    </location>
</feature>
<dbReference type="RefSeq" id="WP_049167508.1">
    <property type="nucleotide sequence ID" value="NZ_CP100371.1"/>
</dbReference>
<feature type="transmembrane region" description="Helical" evidence="6">
    <location>
        <begin position="359"/>
        <end position="381"/>
    </location>
</feature>
<evidence type="ECO:0000256" key="3">
    <source>
        <dbReference type="ARBA" id="ARBA00022692"/>
    </source>
</evidence>
<evidence type="ECO:0000256" key="6">
    <source>
        <dbReference type="SAM" id="Phobius"/>
    </source>
</evidence>
<name>A0ABT7G3C7_9CORY</name>
<evidence type="ECO:0000259" key="7">
    <source>
        <dbReference type="Pfam" id="PF03772"/>
    </source>
</evidence>
<organism evidence="8 9">
    <name type="scientific">Corynebacterium propinquum</name>
    <dbReference type="NCBI Taxonomy" id="43769"/>
    <lineage>
        <taxon>Bacteria</taxon>
        <taxon>Bacillati</taxon>
        <taxon>Actinomycetota</taxon>
        <taxon>Actinomycetes</taxon>
        <taxon>Mycobacteriales</taxon>
        <taxon>Corynebacteriaceae</taxon>
        <taxon>Corynebacterium</taxon>
    </lineage>
</organism>
<feature type="transmembrane region" description="Helical" evidence="6">
    <location>
        <begin position="325"/>
        <end position="347"/>
    </location>
</feature>
<proteinExistence type="predicted"/>
<dbReference type="Pfam" id="PF03772">
    <property type="entry name" value="Competence"/>
    <property type="match status" value="1"/>
</dbReference>
<evidence type="ECO:0000256" key="4">
    <source>
        <dbReference type="ARBA" id="ARBA00022989"/>
    </source>
</evidence>
<feature type="transmembrane region" description="Helical" evidence="6">
    <location>
        <begin position="230"/>
        <end position="252"/>
    </location>
</feature>
<dbReference type="InterPro" id="IPR004477">
    <property type="entry name" value="ComEC_N"/>
</dbReference>
<accession>A0ABT7G3C7</accession>
<dbReference type="Proteomes" id="UP001243856">
    <property type="component" value="Unassembled WGS sequence"/>
</dbReference>
<dbReference type="EMBL" id="JASNVK010000010">
    <property type="protein sequence ID" value="MDK4300973.1"/>
    <property type="molecule type" value="Genomic_DNA"/>
</dbReference>
<feature type="domain" description="ComEC/Rec2-related protein" evidence="7">
    <location>
        <begin position="209"/>
        <end position="474"/>
    </location>
</feature>
<gene>
    <name evidence="8" type="ORF">QPX45_06900</name>
</gene>